<evidence type="ECO:0000313" key="2">
    <source>
        <dbReference type="EMBL" id="JAP90050.1"/>
    </source>
</evidence>
<name>A0A146JZC1_9EUKA</name>
<reference evidence="2" key="1">
    <citation type="submission" date="2015-07" db="EMBL/GenBank/DDBJ databases">
        <title>Adaptation to a free-living lifestyle via gene acquisitions in the diplomonad Trepomonas sp. PC1.</title>
        <authorList>
            <person name="Xu F."/>
            <person name="Jerlstrom-Hultqvist J."/>
            <person name="Kolisko M."/>
            <person name="Simpson A.G.B."/>
            <person name="Roger A.J."/>
            <person name="Svard S.G."/>
            <person name="Andersson J.O."/>
        </authorList>
    </citation>
    <scope>NUCLEOTIDE SEQUENCE</scope>
    <source>
        <strain evidence="2">PC1</strain>
    </source>
</reference>
<organism evidence="2">
    <name type="scientific">Trepomonas sp. PC1</name>
    <dbReference type="NCBI Taxonomy" id="1076344"/>
    <lineage>
        <taxon>Eukaryota</taxon>
        <taxon>Metamonada</taxon>
        <taxon>Diplomonadida</taxon>
        <taxon>Hexamitidae</taxon>
        <taxon>Hexamitinae</taxon>
        <taxon>Trepomonas</taxon>
    </lineage>
</organism>
<protein>
    <submittedName>
        <fullName evidence="2">Uncharacterized protein</fullName>
    </submittedName>
</protein>
<sequence length="609" mass="69934">NENLAESSSEEKIQFFTPQNLENLEHSDQNEPEKQQSLEQQNVLSSVVHVDQQSLVPPLEFKQVDDVHLTESSQDSVIHLVTDQAETKEISSNSELQKTPQKNLPNIASLDSIPKTERGLYSASISLSQVMQQGSTMKNQINEISGSDVQVFQEQAKKQQQEQANTIVIKENTETDLIEYQHNDEKRQEESSSEIHVVEHFITKPQQQKKKEIVDSNPFQVNIDVLPMKSDVKIECLLKKGQIAVKVQQGLQCISRVSASNYRSNRYVQKIQPSEELHFQIPEKAAKNTRDFEKVQKQIRTYGSQPLQKATLQAQEFIDDLQSAIYPVISTNELCKLQNIYQIQVPAFLQDIDLNYYAPSVDIEHLLEKQNNKCGFCAQELDEAWFCQYSGQLHCNRCKSVSLRSAGAVFSNQFNLIIVNEKYQQKLVQQFNIPCFIDQKCPNLKNFSEVQRLRKLILAGFYHLKQSVKSQMSQELFQIFKPKISEILKQFNLEFEQLQLAEGEEVSPKMLLGRREHLGCVEQAVLFKGKHGIAVMSTGYYSARDLYETQEGILKDVLCNCLKQIAEQKVFQTKQCLCFEEIGLQEDVWICDRCGDFWHVKCTKQCLSC</sequence>
<dbReference type="EMBL" id="GDID01006556">
    <property type="protein sequence ID" value="JAP90050.1"/>
    <property type="molecule type" value="Transcribed_RNA"/>
</dbReference>
<feature type="region of interest" description="Disordered" evidence="1">
    <location>
        <begin position="1"/>
        <end position="40"/>
    </location>
</feature>
<gene>
    <name evidence="2" type="ORF">TPC1_30455</name>
</gene>
<feature type="compositionally biased region" description="Basic and acidic residues" evidence="1">
    <location>
        <begin position="23"/>
        <end position="36"/>
    </location>
</feature>
<accession>A0A146JZC1</accession>
<feature type="non-terminal residue" evidence="2">
    <location>
        <position position="1"/>
    </location>
</feature>
<feature type="non-terminal residue" evidence="2">
    <location>
        <position position="609"/>
    </location>
</feature>
<dbReference type="AlphaFoldDB" id="A0A146JZC1"/>
<proteinExistence type="predicted"/>
<evidence type="ECO:0000256" key="1">
    <source>
        <dbReference type="SAM" id="MobiDB-lite"/>
    </source>
</evidence>